<dbReference type="GO" id="GO:0009103">
    <property type="term" value="P:lipopolysaccharide biosynthetic process"/>
    <property type="evidence" value="ECO:0007669"/>
    <property type="project" value="UniProtKB-ARBA"/>
</dbReference>
<keyword evidence="4 9" id="KW-0808">Transferase</keyword>
<protein>
    <submittedName>
        <fullName evidence="9">Dolichyl-phosphate-mannose-protein mannosyltransferase</fullName>
    </submittedName>
</protein>
<dbReference type="GO" id="GO:0016763">
    <property type="term" value="F:pentosyltransferase activity"/>
    <property type="evidence" value="ECO:0007669"/>
    <property type="project" value="TreeGrafter"/>
</dbReference>
<feature type="transmembrane region" description="Helical" evidence="8">
    <location>
        <begin position="147"/>
        <end position="180"/>
    </location>
</feature>
<feature type="transmembrane region" description="Helical" evidence="8">
    <location>
        <begin position="343"/>
        <end position="361"/>
    </location>
</feature>
<comment type="subcellular location">
    <subcellularLocation>
        <location evidence="1">Cell membrane</location>
        <topology evidence="1">Multi-pass membrane protein</topology>
    </subcellularLocation>
</comment>
<keyword evidence="3 9" id="KW-0328">Glycosyltransferase</keyword>
<gene>
    <name evidence="9" type="ORF">CLV62_12126</name>
</gene>
<feature type="transmembrane region" description="Helical" evidence="8">
    <location>
        <begin position="186"/>
        <end position="204"/>
    </location>
</feature>
<keyword evidence="5 8" id="KW-0812">Transmembrane</keyword>
<evidence type="ECO:0000313" key="10">
    <source>
        <dbReference type="Proteomes" id="UP000247973"/>
    </source>
</evidence>
<dbReference type="InterPro" id="IPR050297">
    <property type="entry name" value="LipidA_mod_glycosyltrf_83"/>
</dbReference>
<evidence type="ECO:0000256" key="8">
    <source>
        <dbReference type="SAM" id="Phobius"/>
    </source>
</evidence>
<feature type="transmembrane region" description="Helical" evidence="8">
    <location>
        <begin position="58"/>
        <end position="84"/>
    </location>
</feature>
<feature type="transmembrane region" description="Helical" evidence="8">
    <location>
        <begin position="311"/>
        <end position="331"/>
    </location>
</feature>
<evidence type="ECO:0000256" key="5">
    <source>
        <dbReference type="ARBA" id="ARBA00022692"/>
    </source>
</evidence>
<evidence type="ECO:0000256" key="1">
    <source>
        <dbReference type="ARBA" id="ARBA00004651"/>
    </source>
</evidence>
<dbReference type="GO" id="GO:0005886">
    <property type="term" value="C:plasma membrane"/>
    <property type="evidence" value="ECO:0007669"/>
    <property type="project" value="UniProtKB-SubCell"/>
</dbReference>
<evidence type="ECO:0000256" key="3">
    <source>
        <dbReference type="ARBA" id="ARBA00022676"/>
    </source>
</evidence>
<dbReference type="AlphaFoldDB" id="A0A2V3PLN3"/>
<organism evidence="9 10">
    <name type="scientific">Dysgonomonas alginatilytica</name>
    <dbReference type="NCBI Taxonomy" id="1605892"/>
    <lineage>
        <taxon>Bacteria</taxon>
        <taxon>Pseudomonadati</taxon>
        <taxon>Bacteroidota</taxon>
        <taxon>Bacteroidia</taxon>
        <taxon>Bacteroidales</taxon>
        <taxon>Dysgonomonadaceae</taxon>
        <taxon>Dysgonomonas</taxon>
    </lineage>
</organism>
<feature type="transmembrane region" description="Helical" evidence="8">
    <location>
        <begin position="119"/>
        <end position="138"/>
    </location>
</feature>
<evidence type="ECO:0000256" key="2">
    <source>
        <dbReference type="ARBA" id="ARBA00022475"/>
    </source>
</evidence>
<comment type="caution">
    <text evidence="9">The sequence shown here is derived from an EMBL/GenBank/DDBJ whole genome shotgun (WGS) entry which is preliminary data.</text>
</comment>
<dbReference type="EMBL" id="QICL01000021">
    <property type="protein sequence ID" value="PXV62203.1"/>
    <property type="molecule type" value="Genomic_DNA"/>
</dbReference>
<evidence type="ECO:0000256" key="6">
    <source>
        <dbReference type="ARBA" id="ARBA00022989"/>
    </source>
</evidence>
<accession>A0A2V3PLN3</accession>
<name>A0A2V3PLN3_9BACT</name>
<dbReference type="PANTHER" id="PTHR33908:SF11">
    <property type="entry name" value="MEMBRANE PROTEIN"/>
    <property type="match status" value="1"/>
</dbReference>
<keyword evidence="7 8" id="KW-0472">Membrane</keyword>
<proteinExistence type="predicted"/>
<dbReference type="PANTHER" id="PTHR33908">
    <property type="entry name" value="MANNOSYLTRANSFERASE YKCB-RELATED"/>
    <property type="match status" value="1"/>
</dbReference>
<keyword evidence="10" id="KW-1185">Reference proteome</keyword>
<keyword evidence="2" id="KW-1003">Cell membrane</keyword>
<feature type="transmembrane region" description="Helical" evidence="8">
    <location>
        <begin position="216"/>
        <end position="235"/>
    </location>
</feature>
<evidence type="ECO:0000256" key="7">
    <source>
        <dbReference type="ARBA" id="ARBA00023136"/>
    </source>
</evidence>
<sequence>MIALMAFSLFLFISAYNDSFVFDEAYSMAMIQHSYSEIWNITAADVHPPLYYYMLKSFTLLFGNSLLTLRIFSTLGVLGVFMLGMISIRRYFGASVALVFIVIITLLPVTQYLADEIRMYSWTMFFTLANAIAAYKVFRNSTLLNNLVLLLMALCASYTHYYSLMGTATIFGILLFFLIINKRQTGYTIGAIILFIIGYSIWIPELINQVTAVNHSYWITGLTLKDLLLFTYYLFSPKEPTHPYTIFTLPVMAVALSFMLLLIIAIAGVTIKEYKKLNRTKTITALTFMAVFFIPVISAIFISYVMKPIIIPRYMTCLLGCLVLGISILLVELYESGEKRIRTLLLTSIFMLSVLSVARFFSEKQHMEETNKEYYEIEKYFKGKNTEKTVFISTFSACGWLGMLSIMYPSPNNLYLVYSEKKTPVSYKPFKLIEVNTLPKDFDFHYTQSFDENMEQTKINNHFMNGVKADYLIEDSLIQITHPQKFEGKEIYLMKTIHREKEKQ</sequence>
<keyword evidence="6 8" id="KW-1133">Transmembrane helix</keyword>
<evidence type="ECO:0000256" key="4">
    <source>
        <dbReference type="ARBA" id="ARBA00022679"/>
    </source>
</evidence>
<dbReference type="Proteomes" id="UP000247973">
    <property type="component" value="Unassembled WGS sequence"/>
</dbReference>
<feature type="transmembrane region" description="Helical" evidence="8">
    <location>
        <begin position="247"/>
        <end position="271"/>
    </location>
</feature>
<feature type="transmembrane region" description="Helical" evidence="8">
    <location>
        <begin position="91"/>
        <end position="113"/>
    </location>
</feature>
<feature type="transmembrane region" description="Helical" evidence="8">
    <location>
        <begin position="283"/>
        <end position="305"/>
    </location>
</feature>
<feature type="transmembrane region" description="Helical" evidence="8">
    <location>
        <begin position="390"/>
        <end position="408"/>
    </location>
</feature>
<reference evidence="9 10" key="1">
    <citation type="submission" date="2018-03" db="EMBL/GenBank/DDBJ databases">
        <title>Genomic Encyclopedia of Archaeal and Bacterial Type Strains, Phase II (KMG-II): from individual species to whole genera.</title>
        <authorList>
            <person name="Goeker M."/>
        </authorList>
    </citation>
    <scope>NUCLEOTIDE SEQUENCE [LARGE SCALE GENOMIC DNA]</scope>
    <source>
        <strain evidence="9 10">DSM 100214</strain>
    </source>
</reference>
<evidence type="ECO:0000313" key="9">
    <source>
        <dbReference type="EMBL" id="PXV62203.1"/>
    </source>
</evidence>